<dbReference type="RefSeq" id="WP_135870147.1">
    <property type="nucleotide sequence ID" value="NZ_SRSC01000002.1"/>
</dbReference>
<dbReference type="SUPFAM" id="SSF55073">
    <property type="entry name" value="Nucleotide cyclase"/>
    <property type="match status" value="1"/>
</dbReference>
<dbReference type="SMART" id="SM00267">
    <property type="entry name" value="GGDEF"/>
    <property type="match status" value="1"/>
</dbReference>
<gene>
    <name evidence="4" type="ORF">E4633_10260</name>
</gene>
<dbReference type="InterPro" id="IPR000160">
    <property type="entry name" value="GGDEF_dom"/>
</dbReference>
<dbReference type="PROSITE" id="PS50887">
    <property type="entry name" value="GGDEF"/>
    <property type="match status" value="1"/>
</dbReference>
<dbReference type="SUPFAM" id="SSF55781">
    <property type="entry name" value="GAF domain-like"/>
    <property type="match status" value="1"/>
</dbReference>
<dbReference type="PANTHER" id="PTHR45138:SF9">
    <property type="entry name" value="DIGUANYLATE CYCLASE DGCM-RELATED"/>
    <property type="match status" value="1"/>
</dbReference>
<dbReference type="Gene3D" id="3.30.70.270">
    <property type="match status" value="1"/>
</dbReference>
<proteinExistence type="predicted"/>
<dbReference type="GO" id="GO:0005886">
    <property type="term" value="C:plasma membrane"/>
    <property type="evidence" value="ECO:0007669"/>
    <property type="project" value="TreeGrafter"/>
</dbReference>
<organism evidence="4 5">
    <name type="scientific">Geomonas terrae</name>
    <dbReference type="NCBI Taxonomy" id="2562681"/>
    <lineage>
        <taxon>Bacteria</taxon>
        <taxon>Pseudomonadati</taxon>
        <taxon>Thermodesulfobacteriota</taxon>
        <taxon>Desulfuromonadia</taxon>
        <taxon>Geobacterales</taxon>
        <taxon>Geobacteraceae</taxon>
        <taxon>Geomonas</taxon>
    </lineage>
</organism>
<dbReference type="Gene3D" id="3.30.450.40">
    <property type="match status" value="1"/>
</dbReference>
<dbReference type="NCBIfam" id="TIGR00254">
    <property type="entry name" value="GGDEF"/>
    <property type="match status" value="1"/>
</dbReference>
<dbReference type="PANTHER" id="PTHR45138">
    <property type="entry name" value="REGULATORY COMPONENTS OF SENSORY TRANSDUCTION SYSTEM"/>
    <property type="match status" value="1"/>
</dbReference>
<dbReference type="Pfam" id="PF13185">
    <property type="entry name" value="GAF_2"/>
    <property type="match status" value="1"/>
</dbReference>
<dbReference type="InterPro" id="IPR029787">
    <property type="entry name" value="Nucleotide_cyclase"/>
</dbReference>
<evidence type="ECO:0000313" key="4">
    <source>
        <dbReference type="EMBL" id="TGU72673.1"/>
    </source>
</evidence>
<evidence type="ECO:0000256" key="2">
    <source>
        <dbReference type="ARBA" id="ARBA00034247"/>
    </source>
</evidence>
<dbReference type="InterPro" id="IPR050469">
    <property type="entry name" value="Diguanylate_Cyclase"/>
</dbReference>
<reference evidence="4 5" key="1">
    <citation type="submission" date="2019-04" db="EMBL/GenBank/DDBJ databases">
        <title>Geobacter oryzae sp. nov., ferric-reducing bacteria isolated from paddy soil.</title>
        <authorList>
            <person name="Xu Z."/>
            <person name="Masuda Y."/>
            <person name="Itoh H."/>
            <person name="Senoo K."/>
        </authorList>
    </citation>
    <scope>NUCLEOTIDE SEQUENCE [LARGE SCALE GENOMIC DNA]</scope>
    <source>
        <strain evidence="4 5">Red111</strain>
    </source>
</reference>
<dbReference type="AlphaFoldDB" id="A0A4S1CH17"/>
<evidence type="ECO:0000259" key="3">
    <source>
        <dbReference type="PROSITE" id="PS50887"/>
    </source>
</evidence>
<protein>
    <recommendedName>
        <fullName evidence="1">diguanylate cyclase</fullName>
        <ecNumber evidence="1">2.7.7.65</ecNumber>
    </recommendedName>
</protein>
<dbReference type="EMBL" id="SRSC01000002">
    <property type="protein sequence ID" value="TGU72673.1"/>
    <property type="molecule type" value="Genomic_DNA"/>
</dbReference>
<dbReference type="Proteomes" id="UP000306416">
    <property type="component" value="Unassembled WGS sequence"/>
</dbReference>
<evidence type="ECO:0000256" key="1">
    <source>
        <dbReference type="ARBA" id="ARBA00012528"/>
    </source>
</evidence>
<dbReference type="InterPro" id="IPR029016">
    <property type="entry name" value="GAF-like_dom_sf"/>
</dbReference>
<comment type="caution">
    <text evidence="4">The sequence shown here is derived from an EMBL/GenBank/DDBJ whole genome shotgun (WGS) entry which is preliminary data.</text>
</comment>
<dbReference type="GO" id="GO:0043709">
    <property type="term" value="P:cell adhesion involved in single-species biofilm formation"/>
    <property type="evidence" value="ECO:0007669"/>
    <property type="project" value="TreeGrafter"/>
</dbReference>
<dbReference type="Pfam" id="PF00990">
    <property type="entry name" value="GGDEF"/>
    <property type="match status" value="1"/>
</dbReference>
<dbReference type="FunFam" id="3.30.70.270:FF:000001">
    <property type="entry name" value="Diguanylate cyclase domain protein"/>
    <property type="match status" value="1"/>
</dbReference>
<name>A0A4S1CH17_9BACT</name>
<evidence type="ECO:0000313" key="5">
    <source>
        <dbReference type="Proteomes" id="UP000306416"/>
    </source>
</evidence>
<dbReference type="SMART" id="SM00065">
    <property type="entry name" value="GAF"/>
    <property type="match status" value="1"/>
</dbReference>
<sequence length="713" mass="78327">MAQQTADIPLHDLLVQLKELPSLAHYSLTLYRRRNGAVASCHQFETCSTIVEDPLCRDVSRQFFEENMDVFFEEGTPSVCRYGGGFLGFLIPFGVGGDDCCLVGDGVRDESIDLWQLAALSRTEGGGDAFSLLPYVESLHTARYEEVEEVAQEVGRAVEQYRFPTASPPVLQNAAVPCESVTDQRLQAVSQALERIDRCTSVTACVAIGCETIATEFEVPRIAVALPDAEGKSYPVTGVWGMPDEIGVVPAEALHLFLAPAKGGKAVPCDVKMRAALPGLNSAMCAFFPLKSQGERLGFLALPESDIPQNSALLINMLTGAMAAKMSWIVRDAERSKENALSERLMSLTDTLLQIDSKEQLYEAIMKIASDLIEATQGSIMLIDKDGEGMHIVFTLGMTLNIARCLQLKVGKGIAGMVAKTGQPLLVNDVEKDSRVAMANRLRFKSKSLICLPLKLKDKVIGVLNLSDKKNLRPFTNADLQLLTSFANLASLMIERTEVLEESERFEQLSVTDALTGLYNRRFLKSRLEEELNRSTRHSLNLTIIFIDLDFFKSYNDLCGHLAGDEALKITADIIKESLREMDIVARYGGEEFCAVLPGTSKSEALIVAERIRTEIENKRFPGESDIPLRRLTASLGVASFPEDGRTFHDLVHASDVALYEAKARGRNRTVAARSSVSQQEKSVDVEPRQAVSPLAKTLDFNAYLEASLQSKA</sequence>
<accession>A0A4S1CH17</accession>
<feature type="domain" description="GGDEF" evidence="3">
    <location>
        <begin position="540"/>
        <end position="675"/>
    </location>
</feature>
<keyword evidence="5" id="KW-1185">Reference proteome</keyword>
<dbReference type="EC" id="2.7.7.65" evidence="1"/>
<dbReference type="CDD" id="cd01949">
    <property type="entry name" value="GGDEF"/>
    <property type="match status" value="1"/>
</dbReference>
<dbReference type="GO" id="GO:1902201">
    <property type="term" value="P:negative regulation of bacterial-type flagellum-dependent cell motility"/>
    <property type="evidence" value="ECO:0007669"/>
    <property type="project" value="TreeGrafter"/>
</dbReference>
<comment type="catalytic activity">
    <reaction evidence="2">
        <text>2 GTP = 3',3'-c-di-GMP + 2 diphosphate</text>
        <dbReference type="Rhea" id="RHEA:24898"/>
        <dbReference type="ChEBI" id="CHEBI:33019"/>
        <dbReference type="ChEBI" id="CHEBI:37565"/>
        <dbReference type="ChEBI" id="CHEBI:58805"/>
        <dbReference type="EC" id="2.7.7.65"/>
    </reaction>
</comment>
<dbReference type="GO" id="GO:0052621">
    <property type="term" value="F:diguanylate cyclase activity"/>
    <property type="evidence" value="ECO:0007669"/>
    <property type="project" value="UniProtKB-EC"/>
</dbReference>
<dbReference type="InterPro" id="IPR003018">
    <property type="entry name" value="GAF"/>
</dbReference>
<dbReference type="InterPro" id="IPR043128">
    <property type="entry name" value="Rev_trsase/Diguanyl_cyclase"/>
</dbReference>